<protein>
    <submittedName>
        <fullName evidence="1">Uncharacterized protein</fullName>
    </submittedName>
</protein>
<name>A0A8K0GW47_9ROSA</name>
<proteinExistence type="predicted"/>
<dbReference type="SUPFAM" id="SSF52540">
    <property type="entry name" value="P-loop containing nucleoside triphosphate hydrolases"/>
    <property type="match status" value="1"/>
</dbReference>
<reference evidence="1" key="1">
    <citation type="submission" date="2020-03" db="EMBL/GenBank/DDBJ databases">
        <title>A high-quality chromosome-level genome assembly of a woody plant with both climbing and erect habits, Rhamnella rubrinervis.</title>
        <authorList>
            <person name="Lu Z."/>
            <person name="Yang Y."/>
            <person name="Zhu X."/>
            <person name="Sun Y."/>
        </authorList>
    </citation>
    <scope>NUCLEOTIDE SEQUENCE</scope>
    <source>
        <strain evidence="1">BYM</strain>
        <tissue evidence="1">Leaf</tissue>
    </source>
</reference>
<evidence type="ECO:0000313" key="1">
    <source>
        <dbReference type="EMBL" id="KAF3440709.1"/>
    </source>
</evidence>
<dbReference type="Proteomes" id="UP000796880">
    <property type="component" value="Unassembled WGS sequence"/>
</dbReference>
<dbReference type="AlphaFoldDB" id="A0A8K0GW47"/>
<comment type="caution">
    <text evidence="1">The sequence shown here is derived from an EMBL/GenBank/DDBJ whole genome shotgun (WGS) entry which is preliminary data.</text>
</comment>
<dbReference type="OrthoDB" id="6500128at2759"/>
<dbReference type="Gene3D" id="3.40.50.300">
    <property type="entry name" value="P-loop containing nucleotide triphosphate hydrolases"/>
    <property type="match status" value="1"/>
</dbReference>
<accession>A0A8K0GW47</accession>
<dbReference type="EMBL" id="VOIH02000008">
    <property type="protein sequence ID" value="KAF3440709.1"/>
    <property type="molecule type" value="Genomic_DNA"/>
</dbReference>
<keyword evidence="2" id="KW-1185">Reference proteome</keyword>
<gene>
    <name evidence="1" type="ORF">FNV43_RR18995</name>
</gene>
<evidence type="ECO:0000313" key="2">
    <source>
        <dbReference type="Proteomes" id="UP000796880"/>
    </source>
</evidence>
<organism evidence="1 2">
    <name type="scientific">Rhamnella rubrinervis</name>
    <dbReference type="NCBI Taxonomy" id="2594499"/>
    <lineage>
        <taxon>Eukaryota</taxon>
        <taxon>Viridiplantae</taxon>
        <taxon>Streptophyta</taxon>
        <taxon>Embryophyta</taxon>
        <taxon>Tracheophyta</taxon>
        <taxon>Spermatophyta</taxon>
        <taxon>Magnoliopsida</taxon>
        <taxon>eudicotyledons</taxon>
        <taxon>Gunneridae</taxon>
        <taxon>Pentapetalae</taxon>
        <taxon>rosids</taxon>
        <taxon>fabids</taxon>
        <taxon>Rosales</taxon>
        <taxon>Rhamnaceae</taxon>
        <taxon>rhamnoid group</taxon>
        <taxon>Rhamneae</taxon>
        <taxon>Rhamnella</taxon>
    </lineage>
</organism>
<sequence length="152" mass="16922">MFEEICKRLDLRRVMSVYDPESICDQCMCSRSSRGEADDEFDMEDEECPTSEEEGDMSFCIGDDEISDAHLASDLLEYVCHNVEKSLEIQDGIFSWDPESTINQPLLEINLKVGLGQKIAVFGSVGAGKSSLLYATLFNDCIMTALGKKTVI</sequence>
<dbReference type="InterPro" id="IPR027417">
    <property type="entry name" value="P-loop_NTPase"/>
</dbReference>